<organism evidence="1 2">
    <name type="scientific">Priestia megaterium (strain WSH-002)</name>
    <name type="common">Bacillus megaterium</name>
    <dbReference type="NCBI Taxonomy" id="1006007"/>
    <lineage>
        <taxon>Bacteria</taxon>
        <taxon>Bacillati</taxon>
        <taxon>Bacillota</taxon>
        <taxon>Bacilli</taxon>
        <taxon>Bacillales</taxon>
        <taxon>Bacillaceae</taxon>
        <taxon>Priestia</taxon>
    </lineage>
</organism>
<protein>
    <submittedName>
        <fullName evidence="1">Uncharacterized protein</fullName>
    </submittedName>
</protein>
<proteinExistence type="predicted"/>
<dbReference type="Proteomes" id="UP000001283">
    <property type="component" value="Chromosome"/>
</dbReference>
<dbReference type="AlphaFoldDB" id="A0A8D3WZZ0"/>
<evidence type="ECO:0000313" key="1">
    <source>
        <dbReference type="EMBL" id="AEN89974.1"/>
    </source>
</evidence>
<evidence type="ECO:0000313" key="2">
    <source>
        <dbReference type="Proteomes" id="UP000001283"/>
    </source>
</evidence>
<dbReference type="KEGG" id="bmh:BMWSH_3092"/>
<reference evidence="1 2" key="1">
    <citation type="journal article" date="2011" name="J. Bacteriol.">
        <title>Complete genome sequence of the industrial strain Bacillus megaterium WSH-002.</title>
        <authorList>
            <person name="Liu L."/>
            <person name="Li Y."/>
            <person name="Zhang J."/>
            <person name="Zou W."/>
            <person name="Zhou Z."/>
            <person name="Liu J."/>
            <person name="Li X."/>
            <person name="Wang L."/>
            <person name="Chen J."/>
        </authorList>
    </citation>
    <scope>NUCLEOTIDE SEQUENCE [LARGE SCALE GENOMIC DNA]</scope>
    <source>
        <strain evidence="1 2">WSH-002</strain>
    </source>
</reference>
<gene>
    <name evidence="1" type="ORF">BMWSH_3092</name>
</gene>
<dbReference type="EMBL" id="CP003017">
    <property type="protein sequence ID" value="AEN89974.1"/>
    <property type="molecule type" value="Genomic_DNA"/>
</dbReference>
<name>A0A8D3WZZ0_PRIMW</name>
<sequence length="41" mass="4798">MNRFTVDLQKSFYILSSFSPFIKTDFAKQVFHTLLNGGEIR</sequence>
<accession>A0A8D3WZZ0</accession>